<keyword evidence="4 7" id="KW-0732">Signal</keyword>
<evidence type="ECO:0000256" key="5">
    <source>
        <dbReference type="ARBA" id="ARBA00055538"/>
    </source>
</evidence>
<dbReference type="SMART" id="SM00062">
    <property type="entry name" value="PBPb"/>
    <property type="match status" value="1"/>
</dbReference>
<dbReference type="GO" id="GO:0042626">
    <property type="term" value="F:ATPase-coupled transmembrane transporter activity"/>
    <property type="evidence" value="ECO:0007669"/>
    <property type="project" value="InterPro"/>
</dbReference>
<evidence type="ECO:0000256" key="1">
    <source>
        <dbReference type="ARBA" id="ARBA00004418"/>
    </source>
</evidence>
<feature type="domain" description="Solute-binding protein family 3/N-terminal" evidence="8">
    <location>
        <begin position="31"/>
        <end position="251"/>
    </location>
</feature>
<keyword evidence="3" id="KW-0813">Transport</keyword>
<protein>
    <recommendedName>
        <fullName evidence="6">Putative aliphatic sulfonates-binding protein</fullName>
    </recommendedName>
</protein>
<dbReference type="InterPro" id="IPR015168">
    <property type="entry name" value="SsuA/THI5"/>
</dbReference>
<dbReference type="Proteomes" id="UP000050863">
    <property type="component" value="Unassembled WGS sequence"/>
</dbReference>
<dbReference type="NCBIfam" id="TIGR01728">
    <property type="entry name" value="SsuA_fam"/>
    <property type="match status" value="1"/>
</dbReference>
<dbReference type="FunFam" id="3.40.190.10:FF:000050">
    <property type="entry name" value="Sulfonate ABC transporter substrate-binding protein"/>
    <property type="match status" value="1"/>
</dbReference>
<evidence type="ECO:0000256" key="4">
    <source>
        <dbReference type="ARBA" id="ARBA00022729"/>
    </source>
</evidence>
<evidence type="ECO:0000256" key="3">
    <source>
        <dbReference type="ARBA" id="ARBA00022448"/>
    </source>
</evidence>
<dbReference type="EMBL" id="LLXZ01000205">
    <property type="protein sequence ID" value="KRQ95765.1"/>
    <property type="molecule type" value="Genomic_DNA"/>
</dbReference>
<dbReference type="PANTHER" id="PTHR30024">
    <property type="entry name" value="ALIPHATIC SULFONATES-BINDING PROTEIN-RELATED"/>
    <property type="match status" value="1"/>
</dbReference>
<comment type="caution">
    <text evidence="9">The sequence shown here is derived from an EMBL/GenBank/DDBJ whole genome shotgun (WGS) entry which is preliminary data.</text>
</comment>
<dbReference type="STRING" id="280332.CQ12_03305"/>
<proteinExistence type="inferred from homology"/>
<evidence type="ECO:0000259" key="8">
    <source>
        <dbReference type="SMART" id="SM00062"/>
    </source>
</evidence>
<dbReference type="InterPro" id="IPR001638">
    <property type="entry name" value="Solute-binding_3/MltF_N"/>
</dbReference>
<evidence type="ECO:0000313" key="9">
    <source>
        <dbReference type="EMBL" id="KRQ95765.1"/>
    </source>
</evidence>
<dbReference type="SUPFAM" id="SSF53850">
    <property type="entry name" value="Periplasmic binding protein-like II"/>
    <property type="match status" value="1"/>
</dbReference>
<evidence type="ECO:0000256" key="2">
    <source>
        <dbReference type="ARBA" id="ARBA00010742"/>
    </source>
</evidence>
<keyword evidence="10" id="KW-1185">Reference proteome</keyword>
<comment type="function">
    <text evidence="5">Part of a binding-protein-dependent transport system for aliphatic sulfonates. Putative binding protein.</text>
</comment>
<evidence type="ECO:0000256" key="7">
    <source>
        <dbReference type="SAM" id="SignalP"/>
    </source>
</evidence>
<sequence length="318" mass="33922">MTRRGIIAGAVIAASLAAAPAQAQSADRPAEIRIGTQKGGFFPAVRQRHTVEDAFKPLGIEIKWIDFQFGPPLLEAINVGAVDFGFVGDSPPIFAQAGGARIRYVAAVKSDGNTQAIIVPRDSPIKTVADLKGKRVAFGKGSSAHNLLVAALEKAGLSYGDITPAPLAPADATAAFLKGSVDAWSIWDPYLALAELKENARVIAFDKDVHKPNAFYIAGSDFVNKHPALVTKLNAVLSSEGQWAERHPEEVAKAQAEATGVDIDAVKRFVARSNYRVVPVDDDVVRSQQAIADRFAKLGLIPKPVNVSDIIWKWSPGS</sequence>
<evidence type="ECO:0000313" key="10">
    <source>
        <dbReference type="Proteomes" id="UP000050863"/>
    </source>
</evidence>
<name>A0A0R3KSN5_9BRAD</name>
<reference evidence="9 10" key="1">
    <citation type="submission" date="2014-03" db="EMBL/GenBank/DDBJ databases">
        <title>Bradyrhizobium valentinum sp. nov., isolated from effective nodules of Lupinus mariae-josephae, a lupine endemic of basic-lime soils in Eastern Spain.</title>
        <authorList>
            <person name="Duran D."/>
            <person name="Rey L."/>
            <person name="Navarro A."/>
            <person name="Busquets A."/>
            <person name="Imperial J."/>
            <person name="Ruiz-Argueso T."/>
        </authorList>
    </citation>
    <scope>NUCLEOTIDE SEQUENCE [LARGE SCALE GENOMIC DNA]</scope>
    <source>
        <strain evidence="9 10">PAC68</strain>
    </source>
</reference>
<comment type="similarity">
    <text evidence="2">Belongs to the bacterial solute-binding protein SsuA/TauA family.</text>
</comment>
<dbReference type="AlphaFoldDB" id="A0A0R3KSN5"/>
<dbReference type="GO" id="GO:0042597">
    <property type="term" value="C:periplasmic space"/>
    <property type="evidence" value="ECO:0007669"/>
    <property type="project" value="UniProtKB-SubCell"/>
</dbReference>
<dbReference type="GO" id="GO:0016020">
    <property type="term" value="C:membrane"/>
    <property type="evidence" value="ECO:0007669"/>
    <property type="project" value="InterPro"/>
</dbReference>
<dbReference type="Gene3D" id="3.40.190.10">
    <property type="entry name" value="Periplasmic binding protein-like II"/>
    <property type="match status" value="2"/>
</dbReference>
<gene>
    <name evidence="9" type="ORF">CQ12_03305</name>
</gene>
<feature type="signal peptide" evidence="7">
    <location>
        <begin position="1"/>
        <end position="23"/>
    </location>
</feature>
<evidence type="ECO:0000256" key="6">
    <source>
        <dbReference type="ARBA" id="ARBA00070228"/>
    </source>
</evidence>
<dbReference type="InterPro" id="IPR010067">
    <property type="entry name" value="ABC_SsuA_sub-bd"/>
</dbReference>
<dbReference type="Pfam" id="PF09084">
    <property type="entry name" value="NMT1"/>
    <property type="match status" value="1"/>
</dbReference>
<organism evidence="9 10">
    <name type="scientific">Bradyrhizobium jicamae</name>
    <dbReference type="NCBI Taxonomy" id="280332"/>
    <lineage>
        <taxon>Bacteria</taxon>
        <taxon>Pseudomonadati</taxon>
        <taxon>Pseudomonadota</taxon>
        <taxon>Alphaproteobacteria</taxon>
        <taxon>Hyphomicrobiales</taxon>
        <taxon>Nitrobacteraceae</taxon>
        <taxon>Bradyrhizobium</taxon>
    </lineage>
</organism>
<accession>A0A0R3KSN5</accession>
<comment type="subcellular location">
    <subcellularLocation>
        <location evidence="1">Periplasm</location>
    </subcellularLocation>
</comment>
<feature type="chain" id="PRO_5006442410" description="Putative aliphatic sulfonates-binding protein" evidence="7">
    <location>
        <begin position="24"/>
        <end position="318"/>
    </location>
</feature>
<dbReference type="PANTHER" id="PTHR30024:SF42">
    <property type="entry name" value="ALIPHATIC SULFONATES-BINDING PROTEIN-RELATED"/>
    <property type="match status" value="1"/>
</dbReference>